<accession>A0A9N8DCW7</accession>
<protein>
    <submittedName>
        <fullName evidence="1">Uncharacterized protein</fullName>
    </submittedName>
</protein>
<evidence type="ECO:0000313" key="1">
    <source>
        <dbReference type="EMBL" id="CAB9499470.1"/>
    </source>
</evidence>
<name>A0A9N8DCW7_9STRA</name>
<keyword evidence="2" id="KW-1185">Reference proteome</keyword>
<comment type="caution">
    <text evidence="1">The sequence shown here is derived from an EMBL/GenBank/DDBJ whole genome shotgun (WGS) entry which is preliminary data.</text>
</comment>
<dbReference type="AlphaFoldDB" id="A0A9N8DCW7"/>
<gene>
    <name evidence="1" type="ORF">SEMRO_61_G035230.1</name>
</gene>
<reference evidence="1" key="1">
    <citation type="submission" date="2020-06" db="EMBL/GenBank/DDBJ databases">
        <authorList>
            <consortium name="Plant Systems Biology data submission"/>
        </authorList>
    </citation>
    <scope>NUCLEOTIDE SEQUENCE</scope>
    <source>
        <strain evidence="1">D6</strain>
    </source>
</reference>
<dbReference type="EMBL" id="CAICTM010000060">
    <property type="protein sequence ID" value="CAB9499470.1"/>
    <property type="molecule type" value="Genomic_DNA"/>
</dbReference>
<dbReference type="Proteomes" id="UP001153069">
    <property type="component" value="Unassembled WGS sequence"/>
</dbReference>
<proteinExistence type="predicted"/>
<organism evidence="1 2">
    <name type="scientific">Seminavis robusta</name>
    <dbReference type="NCBI Taxonomy" id="568900"/>
    <lineage>
        <taxon>Eukaryota</taxon>
        <taxon>Sar</taxon>
        <taxon>Stramenopiles</taxon>
        <taxon>Ochrophyta</taxon>
        <taxon>Bacillariophyta</taxon>
        <taxon>Bacillariophyceae</taxon>
        <taxon>Bacillariophycidae</taxon>
        <taxon>Naviculales</taxon>
        <taxon>Naviculaceae</taxon>
        <taxon>Seminavis</taxon>
    </lineage>
</organism>
<evidence type="ECO:0000313" key="2">
    <source>
        <dbReference type="Proteomes" id="UP001153069"/>
    </source>
</evidence>
<sequence length="106" mass="11640">MADGKELLGTTPNAAETALVETPDNEVVKLEVSGGGDTYTRDVDRTHMSVLPKTGYTVYIGMYLIHHDAWNQEFELECHDADDYCSLYSVGEFHLPPACGDGVIKC</sequence>